<sequence length="695" mass="77391">LSRHVSGSGPVRNAFPHETVPLQELIENALDAQATAVDLRLKEYGFDSIEVIALKHCTSKISAFEDLYSARTFGFRGEALSSLCAISRVAVTTSTSESAPAGVRLQYDKHGKLAETIPVARTQGTTVSITNLFEDLPVRHREFKRNIKKEYAKCLELVQAYALVSTGVRITCSNQVGKGPRNTVLATKGHASMKDNISDVFGSKILNQLAEVKIDLDPELESTARVVGYMSSQAGRNSVDRQFLFLNGRPCNLTKIARAINEVFREFSPHQYPILILNMQVPEGSYDRNITPDKRTIFLQDENSLIGRLKDAMRPFLESFHGTFASQQVQSSGFSSTPIASSFSQFSSTVSSQPTAEASHDDMDTAVAPLAMSDDEELEHSAGALFAEEDEDVAIEDEIDTPPQSQTAATSPAQARFQSYTAPEVVRLTVTQKLSRLPSRAASLTPRRTPFPIQRRSPIKVYPPTRPAPISLERVDTTSYITSIQEDILATIDVTTVKPRKRQRVTTDSDERRFELDVVPDQDGLAVEELNRNVSKDDFGRMQILGQFNLGFILVRLDEDLFIVDQHASDEKFNFESFKRQPVDTQQLIRPLCPDLTPQQELIALDQRDLLATRGFIVEYVEEARPGRRIMLMSVPQSRSTFGVADFEELLHKLSDESASTETVQCSRMEAVWASKACRKSVMIGMPLDVTQMTR</sequence>
<dbReference type="InterPro" id="IPR002099">
    <property type="entry name" value="MutL/Mlh/PMS"/>
</dbReference>
<dbReference type="SUPFAM" id="SSF118116">
    <property type="entry name" value="DNA mismatch repair protein MutL"/>
    <property type="match status" value="1"/>
</dbReference>
<dbReference type="InterPro" id="IPR036890">
    <property type="entry name" value="HATPase_C_sf"/>
</dbReference>
<gene>
    <name evidence="5" type="primary">PMS2</name>
    <name evidence="5" type="ORF">HK097_003938</name>
</gene>
<evidence type="ECO:0000259" key="4">
    <source>
        <dbReference type="SMART" id="SM01340"/>
    </source>
</evidence>
<feature type="non-terminal residue" evidence="5">
    <location>
        <position position="695"/>
    </location>
</feature>
<dbReference type="Pfam" id="PF08676">
    <property type="entry name" value="MutL_C"/>
    <property type="match status" value="1"/>
</dbReference>
<dbReference type="FunFam" id="3.30.1370.100:FF:000001">
    <property type="entry name" value="Mismatch repair endonuclease pms1, putative"/>
    <property type="match status" value="1"/>
</dbReference>
<dbReference type="PANTHER" id="PTHR10073:SF52">
    <property type="entry name" value="MISMATCH REPAIR ENDONUCLEASE PMS2"/>
    <property type="match status" value="1"/>
</dbReference>
<dbReference type="Gene3D" id="3.30.565.10">
    <property type="entry name" value="Histidine kinase-like ATPase, C-terminal domain"/>
    <property type="match status" value="1"/>
</dbReference>
<reference evidence="5" key="1">
    <citation type="submission" date="2020-05" db="EMBL/GenBank/DDBJ databases">
        <title>Phylogenomic resolution of chytrid fungi.</title>
        <authorList>
            <person name="Stajich J.E."/>
            <person name="Amses K."/>
            <person name="Simmons R."/>
            <person name="Seto K."/>
            <person name="Myers J."/>
            <person name="Bonds A."/>
            <person name="Quandt C.A."/>
            <person name="Barry K."/>
            <person name="Liu P."/>
            <person name="Grigoriev I."/>
            <person name="Longcore J.E."/>
            <person name="James T.Y."/>
        </authorList>
    </citation>
    <scope>NUCLEOTIDE SEQUENCE</scope>
    <source>
        <strain evidence="5">JEL0318</strain>
    </source>
</reference>
<dbReference type="CDD" id="cd03484">
    <property type="entry name" value="MutL_Trans_hPMS_2_like"/>
    <property type="match status" value="1"/>
</dbReference>
<keyword evidence="5" id="KW-0540">Nuclease</keyword>
<comment type="similarity">
    <text evidence="1">Belongs to the DNA mismatch repair MutL/HexB family.</text>
</comment>
<dbReference type="Proteomes" id="UP001212841">
    <property type="component" value="Unassembled WGS sequence"/>
</dbReference>
<dbReference type="SUPFAM" id="SSF54211">
    <property type="entry name" value="Ribosomal protein S5 domain 2-like"/>
    <property type="match status" value="1"/>
</dbReference>
<dbReference type="GO" id="GO:0032389">
    <property type="term" value="C:MutLalpha complex"/>
    <property type="evidence" value="ECO:0007669"/>
    <property type="project" value="TreeGrafter"/>
</dbReference>
<dbReference type="InterPro" id="IPR020568">
    <property type="entry name" value="Ribosomal_Su5_D2-typ_SF"/>
</dbReference>
<dbReference type="InterPro" id="IPR038973">
    <property type="entry name" value="MutL/Mlh/Pms-like"/>
</dbReference>
<dbReference type="InterPro" id="IPR013507">
    <property type="entry name" value="DNA_mismatch_S5_2-like"/>
</dbReference>
<dbReference type="EMBL" id="JADGJD010001978">
    <property type="protein sequence ID" value="KAJ3036040.1"/>
    <property type="molecule type" value="Genomic_DNA"/>
</dbReference>
<evidence type="ECO:0000256" key="1">
    <source>
        <dbReference type="ARBA" id="ARBA00006082"/>
    </source>
</evidence>
<dbReference type="SUPFAM" id="SSF55874">
    <property type="entry name" value="ATPase domain of HSP90 chaperone/DNA topoisomerase II/histidine kinase"/>
    <property type="match status" value="1"/>
</dbReference>
<dbReference type="SMART" id="SM01340">
    <property type="entry name" value="DNA_mis_repair"/>
    <property type="match status" value="1"/>
</dbReference>
<dbReference type="PROSITE" id="PS00058">
    <property type="entry name" value="DNA_MISMATCH_REPAIR_1"/>
    <property type="match status" value="1"/>
</dbReference>
<proteinExistence type="inferred from homology"/>
<organism evidence="5 6">
    <name type="scientific">Rhizophlyctis rosea</name>
    <dbReference type="NCBI Taxonomy" id="64517"/>
    <lineage>
        <taxon>Eukaryota</taxon>
        <taxon>Fungi</taxon>
        <taxon>Fungi incertae sedis</taxon>
        <taxon>Chytridiomycota</taxon>
        <taxon>Chytridiomycota incertae sedis</taxon>
        <taxon>Chytridiomycetes</taxon>
        <taxon>Rhizophlyctidales</taxon>
        <taxon>Rhizophlyctidaceae</taxon>
        <taxon>Rhizophlyctis</taxon>
    </lineage>
</organism>
<dbReference type="GO" id="GO:0005524">
    <property type="term" value="F:ATP binding"/>
    <property type="evidence" value="ECO:0007669"/>
    <property type="project" value="InterPro"/>
</dbReference>
<dbReference type="GO" id="GO:0004519">
    <property type="term" value="F:endonuclease activity"/>
    <property type="evidence" value="ECO:0007669"/>
    <property type="project" value="UniProtKB-KW"/>
</dbReference>
<dbReference type="GO" id="GO:0016887">
    <property type="term" value="F:ATP hydrolysis activity"/>
    <property type="evidence" value="ECO:0007669"/>
    <property type="project" value="InterPro"/>
</dbReference>
<dbReference type="Gene3D" id="3.30.1370.100">
    <property type="entry name" value="MutL, C-terminal domain, regulatory subdomain"/>
    <property type="match status" value="1"/>
</dbReference>
<dbReference type="InterPro" id="IPR037198">
    <property type="entry name" value="MutL_C_sf"/>
</dbReference>
<keyword evidence="5" id="KW-0378">Hydrolase</keyword>
<dbReference type="InterPro" id="IPR014762">
    <property type="entry name" value="DNA_mismatch_repair_CS"/>
</dbReference>
<evidence type="ECO:0000256" key="2">
    <source>
        <dbReference type="ARBA" id="ARBA00022763"/>
    </source>
</evidence>
<dbReference type="GO" id="GO:0140664">
    <property type="term" value="F:ATP-dependent DNA damage sensor activity"/>
    <property type="evidence" value="ECO:0007669"/>
    <property type="project" value="InterPro"/>
</dbReference>
<dbReference type="InterPro" id="IPR014790">
    <property type="entry name" value="MutL_C"/>
</dbReference>
<keyword evidence="2" id="KW-0227">DNA damage</keyword>
<dbReference type="InterPro" id="IPR042120">
    <property type="entry name" value="MutL_C_dimsub"/>
</dbReference>
<dbReference type="GO" id="GO:0030983">
    <property type="term" value="F:mismatched DNA binding"/>
    <property type="evidence" value="ECO:0007669"/>
    <property type="project" value="InterPro"/>
</dbReference>
<dbReference type="Gene3D" id="3.30.230.10">
    <property type="match status" value="1"/>
</dbReference>
<keyword evidence="5" id="KW-0255">Endonuclease</keyword>
<dbReference type="GO" id="GO:0006298">
    <property type="term" value="P:mismatch repair"/>
    <property type="evidence" value="ECO:0007669"/>
    <property type="project" value="InterPro"/>
</dbReference>
<protein>
    <submittedName>
        <fullName evidence="5">Mismatch repair endonuclease pms2</fullName>
    </submittedName>
</protein>
<evidence type="ECO:0000259" key="3">
    <source>
        <dbReference type="SMART" id="SM00853"/>
    </source>
</evidence>
<accession>A0AAD5S215</accession>
<evidence type="ECO:0000313" key="5">
    <source>
        <dbReference type="EMBL" id="KAJ3036040.1"/>
    </source>
</evidence>
<keyword evidence="6" id="KW-1185">Reference proteome</keyword>
<dbReference type="NCBIfam" id="TIGR00585">
    <property type="entry name" value="mutl"/>
    <property type="match status" value="1"/>
</dbReference>
<dbReference type="Pfam" id="PF01119">
    <property type="entry name" value="DNA_mis_repair"/>
    <property type="match status" value="1"/>
</dbReference>
<name>A0AAD5S215_9FUNG</name>
<dbReference type="InterPro" id="IPR014721">
    <property type="entry name" value="Ribsml_uS5_D2-typ_fold_subgr"/>
</dbReference>
<feature type="domain" description="DNA mismatch repair protein S5" evidence="4">
    <location>
        <begin position="197"/>
        <end position="318"/>
    </location>
</feature>
<dbReference type="SMART" id="SM00853">
    <property type="entry name" value="MutL_C"/>
    <property type="match status" value="1"/>
</dbReference>
<comment type="caution">
    <text evidence="5">The sequence shown here is derived from an EMBL/GenBank/DDBJ whole genome shotgun (WGS) entry which is preliminary data.</text>
</comment>
<feature type="domain" description="MutL C-terminal dimerisation" evidence="3">
    <location>
        <begin position="544"/>
        <end position="688"/>
    </location>
</feature>
<feature type="non-terminal residue" evidence="5">
    <location>
        <position position="1"/>
    </location>
</feature>
<dbReference type="AlphaFoldDB" id="A0AAD5S215"/>
<evidence type="ECO:0000313" key="6">
    <source>
        <dbReference type="Proteomes" id="UP001212841"/>
    </source>
</evidence>
<dbReference type="PANTHER" id="PTHR10073">
    <property type="entry name" value="DNA MISMATCH REPAIR PROTEIN MLH, PMS, MUTL"/>
    <property type="match status" value="1"/>
</dbReference>
<dbReference type="Gene3D" id="3.30.1540.20">
    <property type="entry name" value="MutL, C-terminal domain, dimerisation subdomain"/>
    <property type="match status" value="1"/>
</dbReference>
<dbReference type="InterPro" id="IPR042121">
    <property type="entry name" value="MutL_C_regsub"/>
</dbReference>